<name>A0A7R9PD07_TIMCA</name>
<accession>A0A7R9PD07</accession>
<gene>
    <name evidence="2" type="ORF">TCMB3V08_LOCUS11177</name>
</gene>
<dbReference type="EMBL" id="OE188215">
    <property type="protein sequence ID" value="CAD7578640.1"/>
    <property type="molecule type" value="Genomic_DNA"/>
</dbReference>
<sequence>MYPHLCENRDETNLRKFILSTPDRNSRLVIFVTNNLVQHEIDPSNYATTDEKPPPVDPTEIRTSISPSSAVGLNTTSALANYATEAGIGKVELEEVNPHVRGWRVENHLGTPLPSSTDRDSNLDLPILSSRAQHDKREFVVVVKDGKLQPKEKLPDHITRPLRAKRSARALRNKRRISKPVNQNLIDFELMCGEEPNINGRYNYNFEILRATFSVSIVHIRPVGHQLDHTDVSIVLTHSSPLSAKISKA</sequence>
<proteinExistence type="predicted"/>
<evidence type="ECO:0000313" key="2">
    <source>
        <dbReference type="EMBL" id="CAD7578640.1"/>
    </source>
</evidence>
<evidence type="ECO:0000256" key="1">
    <source>
        <dbReference type="SAM" id="MobiDB-lite"/>
    </source>
</evidence>
<organism evidence="2">
    <name type="scientific">Timema californicum</name>
    <name type="common">California timema</name>
    <name type="synonym">Walking stick</name>
    <dbReference type="NCBI Taxonomy" id="61474"/>
    <lineage>
        <taxon>Eukaryota</taxon>
        <taxon>Metazoa</taxon>
        <taxon>Ecdysozoa</taxon>
        <taxon>Arthropoda</taxon>
        <taxon>Hexapoda</taxon>
        <taxon>Insecta</taxon>
        <taxon>Pterygota</taxon>
        <taxon>Neoptera</taxon>
        <taxon>Polyneoptera</taxon>
        <taxon>Phasmatodea</taxon>
        <taxon>Timematodea</taxon>
        <taxon>Timematoidea</taxon>
        <taxon>Timematidae</taxon>
        <taxon>Timema</taxon>
    </lineage>
</organism>
<dbReference type="AlphaFoldDB" id="A0A7R9PD07"/>
<protein>
    <submittedName>
        <fullName evidence="2">(California timema) hypothetical protein</fullName>
    </submittedName>
</protein>
<feature type="region of interest" description="Disordered" evidence="1">
    <location>
        <begin position="43"/>
        <end position="67"/>
    </location>
</feature>
<reference evidence="2" key="1">
    <citation type="submission" date="2020-11" db="EMBL/GenBank/DDBJ databases">
        <authorList>
            <person name="Tran Van P."/>
        </authorList>
    </citation>
    <scope>NUCLEOTIDE SEQUENCE</scope>
</reference>